<comment type="subcellular location">
    <subcellularLocation>
        <location evidence="9">Cell membrane</location>
        <topology evidence="9">Peripheral membrane protein</topology>
        <orientation evidence="9">Cytoplasmic side</orientation>
    </subcellularLocation>
    <subcellularLocation>
        <location evidence="9">Cytoplasm</location>
    </subcellularLocation>
</comment>
<evidence type="ECO:0000256" key="5">
    <source>
        <dbReference type="ARBA" id="ARBA00023134"/>
    </source>
</evidence>
<evidence type="ECO:0000256" key="6">
    <source>
        <dbReference type="ARBA" id="ARBA00023136"/>
    </source>
</evidence>
<evidence type="ECO:0000256" key="9">
    <source>
        <dbReference type="HAMAP-Rule" id="MF_00920"/>
    </source>
</evidence>
<keyword evidence="3 9" id="KW-0547">Nucleotide-binding</keyword>
<comment type="catalytic activity">
    <reaction evidence="8 9">
        <text>GTP + H2O = GDP + phosphate + H(+)</text>
        <dbReference type="Rhea" id="RHEA:19669"/>
        <dbReference type="ChEBI" id="CHEBI:15377"/>
        <dbReference type="ChEBI" id="CHEBI:15378"/>
        <dbReference type="ChEBI" id="CHEBI:37565"/>
        <dbReference type="ChEBI" id="CHEBI:43474"/>
        <dbReference type="ChEBI" id="CHEBI:58189"/>
        <dbReference type="EC" id="3.6.5.4"/>
    </reaction>
</comment>
<dbReference type="PANTHER" id="PTHR43134">
    <property type="entry name" value="SIGNAL RECOGNITION PARTICLE RECEPTOR SUBUNIT ALPHA"/>
    <property type="match status" value="1"/>
</dbReference>
<keyword evidence="12" id="KW-1185">Reference proteome</keyword>
<dbReference type="SUPFAM" id="SSF47364">
    <property type="entry name" value="Domain of the SRP/SRP receptor G-proteins"/>
    <property type="match status" value="1"/>
</dbReference>
<name>A0A7X0LJS5_9BACT</name>
<keyword evidence="2 9" id="KW-0963">Cytoplasm</keyword>
<reference evidence="11 12" key="1">
    <citation type="submission" date="2020-08" db="EMBL/GenBank/DDBJ databases">
        <title>Genomic Encyclopedia of Type Strains, Phase IV (KMG-IV): sequencing the most valuable type-strain genomes for metagenomic binning, comparative biology and taxonomic classification.</title>
        <authorList>
            <person name="Goeker M."/>
        </authorList>
    </citation>
    <scope>NUCLEOTIDE SEQUENCE [LARGE SCALE GENOMIC DNA]</scope>
    <source>
        <strain evidence="11 12">DSM 103725</strain>
    </source>
</reference>
<dbReference type="InterPro" id="IPR000897">
    <property type="entry name" value="SRP54_GTPase_dom"/>
</dbReference>
<comment type="function">
    <text evidence="9">Involved in targeting and insertion of nascent membrane proteins into the cytoplasmic membrane. Acts as a receptor for the complex formed by the signal recognition particle (SRP) and the ribosome-nascent chain (RNC).</text>
</comment>
<evidence type="ECO:0000259" key="10">
    <source>
        <dbReference type="PROSITE" id="PS00300"/>
    </source>
</evidence>
<sequence>MALFKSAFKKLSGALGKTREGSAGALRTILSGKQLSKELLRDLERAMIQADIGIKTAIEIRKDIEAGWERGEIADGDAALDFLKAQLTAYYPEWDRTLNFAPEGEGPTVILVAGINGAGKTTSIAKICKSLRDDGKSVLLAACDTFRAAAVEQLEVWSGRLGVEVVKGQQGGDPAAVAFDAAAAAKARGVDVLIIDTAGRLHTQSHLMDQLSKIRRVVEKQIPGAPHEVILVIDATTGQNGVNQAKVFADSIDVTGIFLSKLDGSARGGIVIAIREALNIPVKFVGVGETPADVEPFDPASFIEAMFAEPAAS</sequence>
<dbReference type="GO" id="GO:0005047">
    <property type="term" value="F:signal recognition particle binding"/>
    <property type="evidence" value="ECO:0007669"/>
    <property type="project" value="TreeGrafter"/>
</dbReference>
<gene>
    <name evidence="9" type="primary">ftsY</name>
    <name evidence="11" type="ORF">HNQ40_000880</name>
</gene>
<dbReference type="GO" id="GO:0005737">
    <property type="term" value="C:cytoplasm"/>
    <property type="evidence" value="ECO:0007669"/>
    <property type="project" value="UniProtKB-SubCell"/>
</dbReference>
<accession>A0A7X0LJS5</accession>
<evidence type="ECO:0000256" key="7">
    <source>
        <dbReference type="ARBA" id="ARBA00023170"/>
    </source>
</evidence>
<dbReference type="RefSeq" id="WP_184676673.1">
    <property type="nucleotide sequence ID" value="NZ_JACHGY010000001.1"/>
</dbReference>
<comment type="similarity">
    <text evidence="9">Belongs to the GTP-binding SRP family. FtsY subfamily.</text>
</comment>
<keyword evidence="6 9" id="KW-0472">Membrane</keyword>
<feature type="domain" description="SRP54-type proteins GTP-binding" evidence="10">
    <location>
        <begin position="281"/>
        <end position="294"/>
    </location>
</feature>
<dbReference type="InterPro" id="IPR013822">
    <property type="entry name" value="Signal_recog_particl_SRP54_hlx"/>
</dbReference>
<dbReference type="InterPro" id="IPR036225">
    <property type="entry name" value="SRP/SRP_N"/>
</dbReference>
<evidence type="ECO:0000256" key="3">
    <source>
        <dbReference type="ARBA" id="ARBA00022741"/>
    </source>
</evidence>
<dbReference type="SMART" id="SM00963">
    <property type="entry name" value="SRP54_N"/>
    <property type="match status" value="1"/>
</dbReference>
<dbReference type="InterPro" id="IPR004390">
    <property type="entry name" value="SR_rcpt_FtsY"/>
</dbReference>
<dbReference type="InterPro" id="IPR027417">
    <property type="entry name" value="P-loop_NTPase"/>
</dbReference>
<dbReference type="InterPro" id="IPR042101">
    <property type="entry name" value="SRP54_N_sf"/>
</dbReference>
<dbReference type="FunFam" id="3.40.50.300:FF:000053">
    <property type="entry name" value="Signal recognition particle receptor FtsY"/>
    <property type="match status" value="1"/>
</dbReference>
<evidence type="ECO:0000256" key="8">
    <source>
        <dbReference type="ARBA" id="ARBA00048027"/>
    </source>
</evidence>
<dbReference type="HAMAP" id="MF_00920">
    <property type="entry name" value="FtsY"/>
    <property type="match status" value="1"/>
</dbReference>
<dbReference type="Gene3D" id="3.40.50.300">
    <property type="entry name" value="P-loop containing nucleotide triphosphate hydrolases"/>
    <property type="match status" value="1"/>
</dbReference>
<keyword evidence="4 9" id="KW-0378">Hydrolase</keyword>
<evidence type="ECO:0000313" key="11">
    <source>
        <dbReference type="EMBL" id="MBB6429074.1"/>
    </source>
</evidence>
<dbReference type="CDD" id="cd17874">
    <property type="entry name" value="FtsY"/>
    <property type="match status" value="1"/>
</dbReference>
<dbReference type="EC" id="3.6.5.4" evidence="9"/>
<dbReference type="PROSITE" id="PS00300">
    <property type="entry name" value="SRP54"/>
    <property type="match status" value="1"/>
</dbReference>
<protein>
    <recommendedName>
        <fullName evidence="9">Signal recognition particle receptor FtsY</fullName>
        <shortName evidence="9">SRP receptor</shortName>
        <ecNumber evidence="9">3.6.5.4</ecNumber>
    </recommendedName>
</protein>
<evidence type="ECO:0000256" key="2">
    <source>
        <dbReference type="ARBA" id="ARBA00022490"/>
    </source>
</evidence>
<comment type="subunit">
    <text evidence="9">Part of the signal recognition particle protein translocation system, which is composed of SRP and FtsY.</text>
</comment>
<dbReference type="GO" id="GO:0003924">
    <property type="term" value="F:GTPase activity"/>
    <property type="evidence" value="ECO:0007669"/>
    <property type="project" value="UniProtKB-UniRule"/>
</dbReference>
<keyword evidence="1 9" id="KW-1003">Cell membrane</keyword>
<proteinExistence type="inferred from homology"/>
<dbReference type="NCBIfam" id="TIGR00064">
    <property type="entry name" value="ftsY"/>
    <property type="match status" value="1"/>
</dbReference>
<comment type="caution">
    <text evidence="11">The sequence shown here is derived from an EMBL/GenBank/DDBJ whole genome shotgun (WGS) entry which is preliminary data.</text>
</comment>
<organism evidence="11 12">
    <name type="scientific">Algisphaera agarilytica</name>
    <dbReference type="NCBI Taxonomy" id="1385975"/>
    <lineage>
        <taxon>Bacteria</taxon>
        <taxon>Pseudomonadati</taxon>
        <taxon>Planctomycetota</taxon>
        <taxon>Phycisphaerae</taxon>
        <taxon>Phycisphaerales</taxon>
        <taxon>Phycisphaeraceae</taxon>
        <taxon>Algisphaera</taxon>
    </lineage>
</organism>
<dbReference type="EMBL" id="JACHGY010000001">
    <property type="protein sequence ID" value="MBB6429074.1"/>
    <property type="molecule type" value="Genomic_DNA"/>
</dbReference>
<dbReference type="SMART" id="SM00962">
    <property type="entry name" value="SRP54"/>
    <property type="match status" value="1"/>
</dbReference>
<evidence type="ECO:0000256" key="4">
    <source>
        <dbReference type="ARBA" id="ARBA00022801"/>
    </source>
</evidence>
<dbReference type="InterPro" id="IPR003593">
    <property type="entry name" value="AAA+_ATPase"/>
</dbReference>
<dbReference type="Gene3D" id="1.20.120.140">
    <property type="entry name" value="Signal recognition particle SRP54, nucleotide-binding domain"/>
    <property type="match status" value="1"/>
</dbReference>
<dbReference type="GO" id="GO:0005886">
    <property type="term" value="C:plasma membrane"/>
    <property type="evidence" value="ECO:0007669"/>
    <property type="project" value="UniProtKB-SubCell"/>
</dbReference>
<dbReference type="GO" id="GO:0005525">
    <property type="term" value="F:GTP binding"/>
    <property type="evidence" value="ECO:0007669"/>
    <property type="project" value="UniProtKB-UniRule"/>
</dbReference>
<feature type="binding site" evidence="9">
    <location>
        <begin position="196"/>
        <end position="200"/>
    </location>
    <ligand>
        <name>GTP</name>
        <dbReference type="ChEBI" id="CHEBI:37565"/>
    </ligand>
</feature>
<feature type="binding site" evidence="9">
    <location>
        <begin position="114"/>
        <end position="121"/>
    </location>
    <ligand>
        <name>GTP</name>
        <dbReference type="ChEBI" id="CHEBI:37565"/>
    </ligand>
</feature>
<dbReference type="Pfam" id="PF02881">
    <property type="entry name" value="SRP54_N"/>
    <property type="match status" value="1"/>
</dbReference>
<dbReference type="Proteomes" id="UP000541810">
    <property type="component" value="Unassembled WGS sequence"/>
</dbReference>
<evidence type="ECO:0000313" key="12">
    <source>
        <dbReference type="Proteomes" id="UP000541810"/>
    </source>
</evidence>
<dbReference type="SMART" id="SM00382">
    <property type="entry name" value="AAA"/>
    <property type="match status" value="1"/>
</dbReference>
<dbReference type="SUPFAM" id="SSF52540">
    <property type="entry name" value="P-loop containing nucleoside triphosphate hydrolases"/>
    <property type="match status" value="1"/>
</dbReference>
<dbReference type="Pfam" id="PF00448">
    <property type="entry name" value="SRP54"/>
    <property type="match status" value="1"/>
</dbReference>
<evidence type="ECO:0000256" key="1">
    <source>
        <dbReference type="ARBA" id="ARBA00022475"/>
    </source>
</evidence>
<feature type="binding site" evidence="9">
    <location>
        <begin position="260"/>
        <end position="263"/>
    </location>
    <ligand>
        <name>GTP</name>
        <dbReference type="ChEBI" id="CHEBI:37565"/>
    </ligand>
</feature>
<keyword evidence="5 9" id="KW-0342">GTP-binding</keyword>
<keyword evidence="7 9" id="KW-0675">Receptor</keyword>
<dbReference type="PANTHER" id="PTHR43134:SF1">
    <property type="entry name" value="SIGNAL RECOGNITION PARTICLE RECEPTOR SUBUNIT ALPHA"/>
    <property type="match status" value="1"/>
</dbReference>
<dbReference type="GO" id="GO:0006614">
    <property type="term" value="P:SRP-dependent cotranslational protein targeting to membrane"/>
    <property type="evidence" value="ECO:0007669"/>
    <property type="project" value="InterPro"/>
</dbReference>
<dbReference type="AlphaFoldDB" id="A0A7X0LJS5"/>